<dbReference type="AlphaFoldDB" id="A0A518BHY8"/>
<feature type="chain" id="PRO_5022205868" evidence="2">
    <location>
        <begin position="17"/>
        <end position="82"/>
    </location>
</feature>
<evidence type="ECO:0000313" key="4">
    <source>
        <dbReference type="Proteomes" id="UP000316921"/>
    </source>
</evidence>
<evidence type="ECO:0000313" key="3">
    <source>
        <dbReference type="EMBL" id="QDU66575.1"/>
    </source>
</evidence>
<feature type="signal peptide" evidence="2">
    <location>
        <begin position="1"/>
        <end position="16"/>
    </location>
</feature>
<protein>
    <submittedName>
        <fullName evidence="3">Uncharacterized protein</fullName>
    </submittedName>
</protein>
<reference evidence="3 4" key="1">
    <citation type="submission" date="2019-02" db="EMBL/GenBank/DDBJ databases">
        <title>Deep-cultivation of Planctomycetes and their phenomic and genomic characterization uncovers novel biology.</title>
        <authorList>
            <person name="Wiegand S."/>
            <person name="Jogler M."/>
            <person name="Boedeker C."/>
            <person name="Pinto D."/>
            <person name="Vollmers J."/>
            <person name="Rivas-Marin E."/>
            <person name="Kohn T."/>
            <person name="Peeters S.H."/>
            <person name="Heuer A."/>
            <person name="Rast P."/>
            <person name="Oberbeckmann S."/>
            <person name="Bunk B."/>
            <person name="Jeske O."/>
            <person name="Meyerdierks A."/>
            <person name="Storesund J.E."/>
            <person name="Kallscheuer N."/>
            <person name="Luecker S."/>
            <person name="Lage O.M."/>
            <person name="Pohl T."/>
            <person name="Merkel B.J."/>
            <person name="Hornburger P."/>
            <person name="Mueller R.-W."/>
            <person name="Bruemmer F."/>
            <person name="Labrenz M."/>
            <person name="Spormann A.M."/>
            <person name="Op den Camp H."/>
            <person name="Overmann J."/>
            <person name="Amann R."/>
            <person name="Jetten M.S.M."/>
            <person name="Mascher T."/>
            <person name="Medema M.H."/>
            <person name="Devos D.P."/>
            <person name="Kaster A.-K."/>
            <person name="Ovreas L."/>
            <person name="Rohde M."/>
            <person name="Galperin M.Y."/>
            <person name="Jogler C."/>
        </authorList>
    </citation>
    <scope>NUCLEOTIDE SEQUENCE [LARGE SCALE GENOMIC DNA]</scope>
    <source>
        <strain evidence="3 4">Pla133</strain>
    </source>
</reference>
<gene>
    <name evidence="3" type="ORF">Pla133_16510</name>
</gene>
<feature type="compositionally biased region" description="Basic and acidic residues" evidence="1">
    <location>
        <begin position="58"/>
        <end position="70"/>
    </location>
</feature>
<dbReference type="EMBL" id="CP036287">
    <property type="protein sequence ID" value="QDU66575.1"/>
    <property type="molecule type" value="Genomic_DNA"/>
</dbReference>
<proteinExistence type="predicted"/>
<evidence type="ECO:0000256" key="2">
    <source>
        <dbReference type="SAM" id="SignalP"/>
    </source>
</evidence>
<keyword evidence="4" id="KW-1185">Reference proteome</keyword>
<name>A0A518BHY8_9BACT</name>
<dbReference type="RefSeq" id="WP_145064399.1">
    <property type="nucleotide sequence ID" value="NZ_CP036287.1"/>
</dbReference>
<evidence type="ECO:0000256" key="1">
    <source>
        <dbReference type="SAM" id="MobiDB-lite"/>
    </source>
</evidence>
<keyword evidence="2" id="KW-0732">Signal</keyword>
<dbReference type="Proteomes" id="UP000316921">
    <property type="component" value="Chromosome"/>
</dbReference>
<feature type="region of interest" description="Disordered" evidence="1">
    <location>
        <begin position="55"/>
        <end position="82"/>
    </location>
</feature>
<organism evidence="3 4">
    <name type="scientific">Engelhardtia mirabilis</name>
    <dbReference type="NCBI Taxonomy" id="2528011"/>
    <lineage>
        <taxon>Bacteria</taxon>
        <taxon>Pseudomonadati</taxon>
        <taxon>Planctomycetota</taxon>
        <taxon>Planctomycetia</taxon>
        <taxon>Planctomycetia incertae sedis</taxon>
        <taxon>Engelhardtia</taxon>
    </lineage>
</organism>
<dbReference type="KEGG" id="pbap:Pla133_16510"/>
<accession>A0A518BHY8</accession>
<sequence precursor="true">MKNKILILLGAIGAVAALVELTSAPEAGPERERHSMASGTASGLLEVAIPEVAVPNFGRDDEKPSSDERGPVQLRVPKGLGD</sequence>